<dbReference type="PIRSF" id="PIRSF000241">
    <property type="entry name" value="Urate_oxidase"/>
    <property type="match status" value="1"/>
</dbReference>
<dbReference type="GO" id="GO:0004846">
    <property type="term" value="F:urate oxidase activity"/>
    <property type="evidence" value="ECO:0007669"/>
    <property type="project" value="UniProtKB-EC"/>
</dbReference>
<dbReference type="PRINTS" id="PR00093">
    <property type="entry name" value="URICASE"/>
</dbReference>
<evidence type="ECO:0000256" key="7">
    <source>
        <dbReference type="PIRSR" id="PIRSR000241-2"/>
    </source>
</evidence>
<accession>A0A3Q8UBR3</accession>
<dbReference type="EMBL" id="MK266219">
    <property type="protein sequence ID" value="AZL94434.1"/>
    <property type="molecule type" value="mRNA"/>
</dbReference>
<feature type="binding site" evidence="7">
    <location>
        <position position="181"/>
    </location>
    <ligand>
        <name>urate</name>
        <dbReference type="ChEBI" id="CHEBI:17775"/>
    </ligand>
</feature>
<proteinExistence type="evidence at transcript level"/>
<sequence length="309" mass="35958">MKDYPLNMRYGKSKVHVMKIINPMNDENSKFRDVFDFDVEVLLQGDLESAYTYGDNTPVVPTDTMKNTCYYIAKKVHFDSTEDYAMDLADHFLQKYPHIDQVDIKIEQNSWNRINVDGEYHDHCFAFGGNEKHNCHYRANRNGNSKMKSGISYLRVMKATQSGFEGYPMCDLTTLPPTKDRVFCTDIMTTWTYGDNPPKGKFQTKNMEIRSNFIKVFSGPPKGGEYSKSVQETMYKMCCTTLKNHPEVDFIEMTLPNIHHFNFDLTRFGMDNKNEVLFRSDKPSGTIECTVYKDEATKQENNTYENYTR</sequence>
<dbReference type="SUPFAM" id="SSF55620">
    <property type="entry name" value="Tetrahydrobiopterin biosynthesis enzymes-like"/>
    <property type="match status" value="2"/>
</dbReference>
<dbReference type="EMBL" id="MK265799">
    <property type="protein sequence ID" value="AZL94433.1"/>
    <property type="molecule type" value="mRNA"/>
</dbReference>
<dbReference type="Pfam" id="PF01014">
    <property type="entry name" value="Uricase"/>
    <property type="match status" value="2"/>
</dbReference>
<comment type="catalytic activity">
    <reaction evidence="5 8">
        <text>urate + O2 + H2O = 5-hydroxyisourate + H2O2</text>
        <dbReference type="Rhea" id="RHEA:21368"/>
        <dbReference type="ChEBI" id="CHEBI:15377"/>
        <dbReference type="ChEBI" id="CHEBI:15379"/>
        <dbReference type="ChEBI" id="CHEBI:16240"/>
        <dbReference type="ChEBI" id="CHEBI:17775"/>
        <dbReference type="ChEBI" id="CHEBI:18072"/>
        <dbReference type="EC" id="1.7.3.3"/>
    </reaction>
</comment>
<dbReference type="PANTHER" id="PTHR42874">
    <property type="entry name" value="URICASE"/>
    <property type="match status" value="1"/>
</dbReference>
<dbReference type="NCBIfam" id="TIGR03383">
    <property type="entry name" value="urate_oxi"/>
    <property type="match status" value="1"/>
</dbReference>
<feature type="binding site" evidence="7">
    <location>
        <position position="230"/>
    </location>
    <ligand>
        <name>5-hydroxyisourate</name>
        <dbReference type="ChEBI" id="CHEBI:18072"/>
    </ligand>
</feature>
<dbReference type="GO" id="GO:0006145">
    <property type="term" value="P:purine nucleobase catabolic process"/>
    <property type="evidence" value="ECO:0007669"/>
    <property type="project" value="TreeGrafter"/>
</dbReference>
<feature type="binding site" evidence="7">
    <location>
        <position position="257"/>
    </location>
    <ligand>
        <name>urate</name>
        <dbReference type="ChEBI" id="CHEBI:17775"/>
    </ligand>
</feature>
<feature type="binding site" evidence="7">
    <location>
        <position position="63"/>
    </location>
    <ligand>
        <name>urate</name>
        <dbReference type="ChEBI" id="CHEBI:17775"/>
    </ligand>
</feature>
<feature type="binding site" evidence="7">
    <location>
        <position position="257"/>
    </location>
    <ligand>
        <name>O2</name>
        <dbReference type="ChEBI" id="CHEBI:15379"/>
    </ligand>
</feature>
<feature type="binding site" evidence="7">
    <location>
        <position position="164"/>
    </location>
    <ligand>
        <name>5-hydroxyisourate</name>
        <dbReference type="ChEBI" id="CHEBI:18072"/>
    </ligand>
</feature>
<comment type="similarity">
    <text evidence="2 5 8">Belongs to the uricase family.</text>
</comment>
<feature type="binding site" evidence="7">
    <location>
        <position position="231"/>
    </location>
    <ligand>
        <name>5-hydroxyisourate</name>
        <dbReference type="ChEBI" id="CHEBI:18072"/>
    </ligand>
</feature>
<dbReference type="GO" id="GO:0019628">
    <property type="term" value="P:urate catabolic process"/>
    <property type="evidence" value="ECO:0007669"/>
    <property type="project" value="UniProtKB-UniPathway"/>
</dbReference>
<comment type="subcellular location">
    <subcellularLocation>
        <location evidence="5">Peroxisome</location>
    </subcellularLocation>
</comment>
<dbReference type="Gene3D" id="3.10.270.10">
    <property type="entry name" value="Urate Oxidase"/>
    <property type="match status" value="1"/>
</dbReference>
<keyword evidence="4 5" id="KW-0560">Oxidoreductase</keyword>
<feature type="active site" description="Charge relay system" evidence="6">
    <location>
        <position position="12"/>
    </location>
</feature>
<organism evidence="9">
    <name type="scientific">Nephromyces sp. MMRI</name>
    <dbReference type="NCBI Taxonomy" id="2496275"/>
    <lineage>
        <taxon>Eukaryota</taxon>
        <taxon>Sar</taxon>
        <taxon>Alveolata</taxon>
        <taxon>Apicomplexa</taxon>
        <taxon>Aconoidasida</taxon>
        <taxon>Nephromycida</taxon>
        <taxon>Nephromyces</taxon>
    </lineage>
</organism>
<evidence type="ECO:0000256" key="5">
    <source>
        <dbReference type="PIRNR" id="PIRNR000241"/>
    </source>
</evidence>
<dbReference type="EC" id="1.7.3.3" evidence="5 8"/>
<dbReference type="PANTHER" id="PTHR42874:SF1">
    <property type="entry name" value="URICASE"/>
    <property type="match status" value="1"/>
</dbReference>
<protein>
    <recommendedName>
        <fullName evidence="5 8">Uricase</fullName>
        <ecNumber evidence="5 8">1.7.3.3</ecNumber>
    </recommendedName>
    <alternativeName>
        <fullName evidence="5">Urate oxidase</fullName>
    </alternativeName>
</protein>
<feature type="binding site" evidence="7">
    <location>
        <position position="231"/>
    </location>
    <ligand>
        <name>urate</name>
        <dbReference type="ChEBI" id="CHEBI:17775"/>
    </ligand>
</feature>
<evidence type="ECO:0000256" key="1">
    <source>
        <dbReference type="ARBA" id="ARBA00004831"/>
    </source>
</evidence>
<feature type="active site" description="Charge relay system" evidence="6">
    <location>
        <position position="62"/>
    </location>
</feature>
<keyword evidence="5" id="KW-0576">Peroxisome</keyword>
<feature type="binding site" evidence="7">
    <location>
        <position position="164"/>
    </location>
    <ligand>
        <name>urate</name>
        <dbReference type="ChEBI" id="CHEBI:17775"/>
    </ligand>
</feature>
<dbReference type="GO" id="GO:0005777">
    <property type="term" value="C:peroxisome"/>
    <property type="evidence" value="ECO:0007669"/>
    <property type="project" value="UniProtKB-SubCell"/>
</dbReference>
<feature type="binding site" evidence="7">
    <location>
        <position position="257"/>
    </location>
    <ligand>
        <name>5-hydroxyisourate</name>
        <dbReference type="ChEBI" id="CHEBI:18072"/>
    </ligand>
</feature>
<comment type="function">
    <text evidence="5 8">Catalyzes the oxidation of uric acid to 5-hydroxyisourate, which is further processed to form (S)-allantoin.</text>
</comment>
<dbReference type="AlphaFoldDB" id="A0A3Q8UBR3"/>
<evidence type="ECO:0000256" key="4">
    <source>
        <dbReference type="ARBA" id="ARBA00023002"/>
    </source>
</evidence>
<comment type="pathway">
    <text evidence="1 5">Purine metabolism; urate degradation; (S)-allantoin from urate: step 1/3.</text>
</comment>
<evidence type="ECO:0000256" key="8">
    <source>
        <dbReference type="RuleBase" id="RU004455"/>
    </source>
</evidence>
<evidence type="ECO:0000256" key="3">
    <source>
        <dbReference type="ARBA" id="ARBA00022631"/>
    </source>
</evidence>
<keyword evidence="3 5" id="KW-0659">Purine metabolism</keyword>
<dbReference type="UniPathway" id="UPA00394">
    <property type="reaction ID" value="UER00650"/>
</dbReference>
<feature type="active site" description="Charge relay system" evidence="6">
    <location>
        <position position="259"/>
    </location>
</feature>
<evidence type="ECO:0000256" key="2">
    <source>
        <dbReference type="ARBA" id="ARBA00009760"/>
    </source>
</evidence>
<reference evidence="9" key="1">
    <citation type="journal article" date="2018" name="Genome Biol. Evol.">
        <title>Nephromyces encodes a urate metabolism pathway and predicted peroxisomes, demonstrating these are not ancient losses of apicomplexans.</title>
        <authorList>
            <person name="Paight C."/>
            <person name="Slamovits C.H."/>
            <person name="Saffo M.B."/>
            <person name="Lane C.E."/>
        </authorList>
    </citation>
    <scope>NUCLEOTIDE SEQUENCE</scope>
    <source>
        <strain evidence="9">Neph30</strain>
        <strain evidence="10">Neph450</strain>
    </source>
</reference>
<dbReference type="InterPro" id="IPR002042">
    <property type="entry name" value="Uricase"/>
</dbReference>
<feature type="binding site" evidence="7">
    <location>
        <position position="181"/>
    </location>
    <ligand>
        <name>5-hydroxyisourate</name>
        <dbReference type="ChEBI" id="CHEBI:18072"/>
    </ligand>
</feature>
<feature type="binding site" evidence="7">
    <location>
        <position position="62"/>
    </location>
    <ligand>
        <name>O2</name>
        <dbReference type="ChEBI" id="CHEBI:15379"/>
    </ligand>
</feature>
<feature type="binding site" evidence="7">
    <location>
        <position position="62"/>
    </location>
    <ligand>
        <name>urate</name>
        <dbReference type="ChEBI" id="CHEBI:17775"/>
    </ligand>
</feature>
<feature type="binding site" evidence="7">
    <location>
        <position position="230"/>
    </location>
    <ligand>
        <name>urate</name>
        <dbReference type="ChEBI" id="CHEBI:17775"/>
    </ligand>
</feature>
<evidence type="ECO:0000313" key="9">
    <source>
        <dbReference type="EMBL" id="AZL94433.1"/>
    </source>
</evidence>
<evidence type="ECO:0000313" key="10">
    <source>
        <dbReference type="EMBL" id="AZL94434.1"/>
    </source>
</evidence>
<feature type="binding site" evidence="7">
    <location>
        <position position="63"/>
    </location>
    <ligand>
        <name>5-hydroxyisourate</name>
        <dbReference type="ChEBI" id="CHEBI:18072"/>
    </ligand>
</feature>
<name>A0A3Q8UBR3_9APIC</name>
<feature type="binding site" evidence="7">
    <location>
        <position position="62"/>
    </location>
    <ligand>
        <name>5-hydroxyisourate</name>
        <dbReference type="ChEBI" id="CHEBI:18072"/>
    </ligand>
</feature>
<evidence type="ECO:0000256" key="6">
    <source>
        <dbReference type="PIRSR" id="PIRSR000241-1"/>
    </source>
</evidence>